<evidence type="ECO:0000259" key="4">
    <source>
        <dbReference type="Pfam" id="PF23099"/>
    </source>
</evidence>
<dbReference type="Pfam" id="PF23099">
    <property type="entry name" value="UTP20_C"/>
    <property type="match status" value="2"/>
</dbReference>
<sequence>MSGGSQIHSGDFCEGDQNTPIFKLTVLLFSEDTHNPPRLAGQAILIFSLKLCPTGAIVDEARIEFMQYELCNIPFFVDIFNTATETAHQQHTTTTSMPNPSLGARSQQFSGLPSSSTSKDHPPKRTRDEFVESRFKFASAASQSKKLKPNLSTLVSCHSGLALESEDKKEHECHFTSALQTASIENLSIPFKRLYRTIEPISRSLPLLIYHQEHVVHACCEALIVSDSPYSADQLDQSSSKTRLSGRSRKCQSSDLEKERKRRLIQAKETVNLVATSVLDLFVPLILDLSTSLLTPSSSTEYAGRCPFDELLITLIYFINLTEVEPIALSKASEVIVHLFKTLAKDLTPRSLPSAETECMENSQRLANIWNLVRNALGAPLPDDQQLTKVQDVPPDDEVSDSDEDEDANENNEHLIGDSSKPLEEPTEPTNEDADIDLAEFINHDQTDTTAQFIHLDQDDETTPPAAGTTKTDSTPHAPNAVKLQQLLRQVLKSTTPSSRRLVATSFAYLLRKKGISEPLINLMLNDLNSIEIEEVTKHGALLPRKHKFQVARQGTSVRSLLGEEHGSARVFAEGICWALGETCKSIDHRLHSRASAIVNSTDSQVVQMSRLVLQNTTQQPLLIHGVLNSLLISIIHHTTAQHFEPVLDSLAAKATERVASFKPDCASSATEKSTAALETSLNCLATVAGVRNGSRLSREPSALCILISCSYNKMPNILHILDSVLGLLADTQNNNSSSLSSSAALLSLNLLSSIKDHSDFLGIPDSRKVLDKLFAVQNRPLPIEHIYKFVSSLDRLNWALFDDFLLPRLLPIIPAQLEPSHLQSSSESTASLLAGLLSTRNSTLFSKLFDSLCSKIEQATRIILDHLSSFHLSSSDTPFEQPPLQTMSLKECYDWLSVSLLLPSEHMSFNRDEIVEWFQRVPMSATPSDNDVSEGLRIKYISDYESGTPINRTMLLSTMINVACRPCNATKPRPCTLPMDRLPFVVSVWGWHRGILTTVRDICQEAQNSSSMSLSFESIYQPLKLALLSESHVIRHLALEVLLTTAPPTSALEAILKQCLKIEDTPLLVENARIRQMHIRKLATMAQANGEAASSTEVVDTTQRILIGKSQLKVHFQPLWEESLQALTDLNAKHHANFWELVWSQLDLCLRNSSEIYFTPRVKPTSHTSDEPNQLPGSKFTDQAEFRCTHLDKVIDLFSSDFRNLTLEAALEVLVIIAQRQSLDSRLDIQNYEAHLVDLLSRNRVVAERHNKLVIEAFFTYCQANDEDLEQGHLLGRSARNRLRNWLRMFSTFTNPKAFYRTHDLRAAFYDLLADPDSDLRRLSLECVLTWQDSSLVRHQDDFRNLLDSTQFRDTLLKMAHAIEDDAFPDNDREQVIPIFIRILFGSLIVSPGRSSSSHSKTLKKPAILSAFKGCFIQEIDLLVELMLRPLNSSRDSASNSTSTVKRHLGFLSLLGDVMKTLGRQLVHRWEDFLDQTMQVVLESQSRMQTLANDTNPQRIFLESQLKKVRVQTLHRLNDFFQLSPPSFSFSKWIKPIFDVLISPKLPAFAAETAQAPSALLEIFHTWSSRKDLMSMLIQHNSQVLTSVYQTLAIANVKAPVIKTVVGILENILRNLELYPAEFTAEQYLQPHFDVLLPNLAELLKKASYSSSLNASISRQQVALLTMLAPYITETTHSERFCELILPLLLKNQVVVPEHIQADLLHLLSSFLSTAPRVASFSSSLNTLSKLLGTVMSRKGRISLVAAIDSISHHSNHAISPRVIELLRDLNSFSSKRIDEPDFERRLNAFSQINNSKDDSCSALTPKEWELLIQNSLFQIQDPDELSLRGSAASALCRFLELAESNQDGQVQMTLKVVMLPGLKRVLRSKLEIIRQEVLTVFACAVAKQFPTIPELEEMRCLLVDGDKEANFFLNIYHIQVHRRIRALRRLGDETEAGHLTSRSLLDIFLPLLVHIFLPTESSRTDPDLANEAIRTIGRITKVLNWSAYNAVLQFYVKLIHKATAVNKITVRVVVSIMKSFHFNLRDQSDVAGTPTLTSAPEHARGFISGKLIPLLIKFMDQQKEDGPDESLRIMIGEGVAFVATFLPESSSQNAISGIISCLSNILKSTHQETRQSARATVGNIVVLLPPSFLAQVLKDLKAVLLRGPQLHVLAHTVYTILSRTNESSAKFEIDSHASSLLVGIIIDDLFGQPWRDRQSKELKAKTKFNETKTSRSLESLQMIVSKLADSHFLTDILISFRKVLETMTATKALKQVDECFHRICAGVVANKEKFDASKILNLAHSLIAENAEYLKGKTQKKQSYVLNPTDHRVVLSTKSKNLDGHYAANAHHFVSLGLDMFNTVYRKATFDLHSPEYLPIIDGMVSVVGNTLYTHNTEVLARGLKVMSILIKLPLPEVERSATIIVRQMLAVVNHIGTSQSEISQVALKALGTVIRDCKKVELTENQLTGLLKMIVPDLEDPDRQTTLFALLRGIMSKKFMAPELYDLMDQILRLLVTAQSNQVREICRSIFLQFLLDYPQGKGRLSSSLQFLVKNLAYQHESGRQSVLEILNAINMKFSTALVSQNSDLFFVALVMRVANETSVKCKEMAIEVLKVILRRIELVKVSKYFDMLLAWSQSTGGPVELQRMALHLIGVAIEVRGAEDKMRLEKIHSMICATLERIAEEFVEEEGDVTSDSTALDWQTVYYSLQALSKLYTIDAGFVCFATPKNKFTEWAAIQKLLLFPQAWVRLSAARLIGTLLSAGVDKQLWLFQTSNLLSIAQKSSLQLRSQQLDDSLALQIVKNLFLLLKTIHERHKSEAGVPRVASAPAESSSADQAKPASIPQPSLDIDNEEVEDDGQSDSEEDENEDENQPSKGVGGEFIRLIKRLSRQASIAHAKRPSVYSSDAGKWSIEAASVLRCFAALINHLSADDLSGLLRPLMIPMFRIIEDSNTKDPQMRMLFLSPTLYSVYIPNSIGFFICLKVELQNLAKEIQEFLREKVGTNAFSHMYGQLRTIAIEKRQARKRLIALKAVNQPESSAKRKISRSESKLRNKKRKQESFSKINSIYGKSSFKSNHS</sequence>
<feature type="domain" description="U3 small nucleolar RNA-associated protein 20 N-terminal" evidence="2">
    <location>
        <begin position="1279"/>
        <end position="1871"/>
    </location>
</feature>
<dbReference type="STRING" id="27349.A0A0L6UMN4"/>
<feature type="region of interest" description="Disordered" evidence="1">
    <location>
        <begin position="458"/>
        <end position="477"/>
    </location>
</feature>
<reference evidence="5 6" key="1">
    <citation type="submission" date="2015-08" db="EMBL/GenBank/DDBJ databases">
        <title>Next Generation Sequencing and Analysis of the Genome of Puccinia sorghi L Schw, the Causal Agent of Maize Common Rust.</title>
        <authorList>
            <person name="Rochi L."/>
            <person name="Burguener G."/>
            <person name="Darino M."/>
            <person name="Turjanski A."/>
            <person name="Kreff E."/>
            <person name="Dieguez M.J."/>
            <person name="Sacco F."/>
        </authorList>
    </citation>
    <scope>NUCLEOTIDE SEQUENCE [LARGE SCALE GENOMIC DNA]</scope>
    <source>
        <strain evidence="5 6">RO10H11247</strain>
    </source>
</reference>
<evidence type="ECO:0000313" key="6">
    <source>
        <dbReference type="Proteomes" id="UP000037035"/>
    </source>
</evidence>
<dbReference type="Gene3D" id="1.25.10.10">
    <property type="entry name" value="Leucine-rich Repeat Variant"/>
    <property type="match status" value="1"/>
</dbReference>
<feature type="domain" description="U3 small nucleolar RNA-associated protein 20 C-terminal" evidence="4">
    <location>
        <begin position="2731"/>
        <end position="2798"/>
    </location>
</feature>
<feature type="region of interest" description="Disordered" evidence="1">
    <location>
        <begin position="3021"/>
        <end position="3048"/>
    </location>
</feature>
<evidence type="ECO:0000313" key="5">
    <source>
        <dbReference type="EMBL" id="KNZ49798.1"/>
    </source>
</evidence>
<feature type="region of interest" description="Disordered" evidence="1">
    <location>
        <begin position="381"/>
        <end position="431"/>
    </location>
</feature>
<feature type="domain" description="U3 small nucleolar RNA-associated protein 20 C-terminal" evidence="4">
    <location>
        <begin position="2969"/>
        <end position="3043"/>
    </location>
</feature>
<feature type="compositionally biased region" description="Polar residues" evidence="1">
    <location>
        <begin position="96"/>
        <end position="117"/>
    </location>
</feature>
<dbReference type="InterPro" id="IPR052575">
    <property type="entry name" value="SSU_processome_comp_20"/>
</dbReference>
<gene>
    <name evidence="5" type="ORF">VP01_477g1</name>
</gene>
<dbReference type="SUPFAM" id="SSF48371">
    <property type="entry name" value="ARM repeat"/>
    <property type="match status" value="2"/>
</dbReference>
<dbReference type="OrthoDB" id="360653at2759"/>
<dbReference type="Proteomes" id="UP000037035">
    <property type="component" value="Unassembled WGS sequence"/>
</dbReference>
<feature type="compositionally biased region" description="Acidic residues" evidence="1">
    <location>
        <begin position="2834"/>
        <end position="2856"/>
    </location>
</feature>
<feature type="region of interest" description="Disordered" evidence="1">
    <location>
        <begin position="2804"/>
        <end position="2861"/>
    </location>
</feature>
<dbReference type="InterPro" id="IPR011430">
    <property type="entry name" value="UTP20_N"/>
</dbReference>
<proteinExistence type="predicted"/>
<dbReference type="PANTHER" id="PTHR17695">
    <property type="entry name" value="SMALL SUBUNIT PROCESSOME COMPONENT 20 HOMOLOG"/>
    <property type="match status" value="1"/>
</dbReference>
<dbReference type="PANTHER" id="PTHR17695:SF11">
    <property type="entry name" value="SMALL SUBUNIT PROCESSOME COMPONENT 20 HOMOLOG"/>
    <property type="match status" value="1"/>
</dbReference>
<evidence type="ECO:0000256" key="1">
    <source>
        <dbReference type="SAM" id="MobiDB-lite"/>
    </source>
</evidence>
<feature type="region of interest" description="Disordered" evidence="1">
    <location>
        <begin position="89"/>
        <end position="126"/>
    </location>
</feature>
<accession>A0A0L6UMN4</accession>
<name>A0A0L6UMN4_9BASI</name>
<dbReference type="VEuPathDB" id="FungiDB:VP01_477g1"/>
<comment type="caution">
    <text evidence="5">The sequence shown here is derived from an EMBL/GenBank/DDBJ whole genome shotgun (WGS) entry which is preliminary data.</text>
</comment>
<dbReference type="EMBL" id="LAVV01009920">
    <property type="protein sequence ID" value="KNZ49798.1"/>
    <property type="molecule type" value="Genomic_DNA"/>
</dbReference>
<dbReference type="GO" id="GO:0030686">
    <property type="term" value="C:90S preribosome"/>
    <property type="evidence" value="ECO:0007669"/>
    <property type="project" value="TreeGrafter"/>
</dbReference>
<feature type="domain" description="U3 small nucleolar RNA-associated protein 20" evidence="3">
    <location>
        <begin position="2069"/>
        <end position="2289"/>
    </location>
</feature>
<dbReference type="Pfam" id="PF20416">
    <property type="entry name" value="UTP20"/>
    <property type="match status" value="1"/>
</dbReference>
<feature type="region of interest" description="Disordered" evidence="1">
    <location>
        <begin position="235"/>
        <end position="255"/>
    </location>
</feature>
<feature type="compositionally biased region" description="Acidic residues" evidence="1">
    <location>
        <begin position="394"/>
        <end position="410"/>
    </location>
</feature>
<protein>
    <submittedName>
        <fullName evidence="5">Uncharacterized protein</fullName>
    </submittedName>
</protein>
<evidence type="ECO:0000259" key="3">
    <source>
        <dbReference type="Pfam" id="PF20416"/>
    </source>
</evidence>
<keyword evidence="6" id="KW-1185">Reference proteome</keyword>
<feature type="compositionally biased region" description="Basic and acidic residues" evidence="1">
    <location>
        <begin position="411"/>
        <end position="424"/>
    </location>
</feature>
<dbReference type="GO" id="GO:0032040">
    <property type="term" value="C:small-subunit processome"/>
    <property type="evidence" value="ECO:0007669"/>
    <property type="project" value="TreeGrafter"/>
</dbReference>
<dbReference type="InterPro" id="IPR016024">
    <property type="entry name" value="ARM-type_fold"/>
</dbReference>
<organism evidence="5 6">
    <name type="scientific">Puccinia sorghi</name>
    <dbReference type="NCBI Taxonomy" id="27349"/>
    <lineage>
        <taxon>Eukaryota</taxon>
        <taxon>Fungi</taxon>
        <taxon>Dikarya</taxon>
        <taxon>Basidiomycota</taxon>
        <taxon>Pucciniomycotina</taxon>
        <taxon>Pucciniomycetes</taxon>
        <taxon>Pucciniales</taxon>
        <taxon>Pucciniaceae</taxon>
        <taxon>Puccinia</taxon>
    </lineage>
</organism>
<dbReference type="InterPro" id="IPR011989">
    <property type="entry name" value="ARM-like"/>
</dbReference>
<dbReference type="InterPro" id="IPR057525">
    <property type="entry name" value="UTP20_C"/>
</dbReference>
<dbReference type="Pfam" id="PF07539">
    <property type="entry name" value="UTP20_N"/>
    <property type="match status" value="1"/>
</dbReference>
<evidence type="ECO:0000259" key="2">
    <source>
        <dbReference type="Pfam" id="PF07539"/>
    </source>
</evidence>
<dbReference type="InterPro" id="IPR046523">
    <property type="entry name" value="UTP20_dom"/>
</dbReference>